<dbReference type="InterPro" id="IPR045009">
    <property type="entry name" value="CASPL-5"/>
</dbReference>
<feature type="transmembrane region" description="Helical" evidence="2">
    <location>
        <begin position="37"/>
        <end position="58"/>
    </location>
</feature>
<comment type="caution">
    <text evidence="3">The sequence shown here is derived from an EMBL/GenBank/DDBJ whole genome shotgun (WGS) entry which is preliminary data.</text>
</comment>
<accession>A0A4V4H3L9</accession>
<dbReference type="EMBL" id="PYDT01000009">
    <property type="protein sequence ID" value="THU48776.1"/>
    <property type="molecule type" value="Genomic_DNA"/>
</dbReference>
<keyword evidence="2" id="KW-0812">Transmembrane</keyword>
<evidence type="ECO:0000256" key="1">
    <source>
        <dbReference type="ARBA" id="ARBA00011489"/>
    </source>
</evidence>
<keyword evidence="4" id="KW-1185">Reference proteome</keyword>
<sequence>MEWDVVEGRPVRLFCGLDLLDALRFWVLQLHRLPLTATLWLAAACSSAGVTVLFLRDVDICKKNPELSRVRYTISVAMAFSGMIIIPMSYCKFPAIVPGIMQQIPASYLLKG</sequence>
<dbReference type="GO" id="GO:0016020">
    <property type="term" value="C:membrane"/>
    <property type="evidence" value="ECO:0007669"/>
    <property type="project" value="TreeGrafter"/>
</dbReference>
<organism evidence="3 4">
    <name type="scientific">Musa balbisiana</name>
    <name type="common">Banana</name>
    <dbReference type="NCBI Taxonomy" id="52838"/>
    <lineage>
        <taxon>Eukaryota</taxon>
        <taxon>Viridiplantae</taxon>
        <taxon>Streptophyta</taxon>
        <taxon>Embryophyta</taxon>
        <taxon>Tracheophyta</taxon>
        <taxon>Spermatophyta</taxon>
        <taxon>Magnoliopsida</taxon>
        <taxon>Liliopsida</taxon>
        <taxon>Zingiberales</taxon>
        <taxon>Musaceae</taxon>
        <taxon>Musa</taxon>
    </lineage>
</organism>
<protein>
    <submittedName>
        <fullName evidence="3">Uncharacterized protein</fullName>
    </submittedName>
</protein>
<gene>
    <name evidence="3" type="ORF">C4D60_Mb06t02580</name>
</gene>
<name>A0A4V4H3L9_MUSBA</name>
<reference evidence="3 4" key="1">
    <citation type="journal article" date="2019" name="Nat. Plants">
        <title>Genome sequencing of Musa balbisiana reveals subgenome evolution and function divergence in polyploid bananas.</title>
        <authorList>
            <person name="Yao X."/>
        </authorList>
    </citation>
    <scope>NUCLEOTIDE SEQUENCE [LARGE SCALE GENOMIC DNA]</scope>
    <source>
        <strain evidence="4">cv. DH-PKW</strain>
        <tissue evidence="3">Leaves</tissue>
    </source>
</reference>
<dbReference type="PANTHER" id="PTHR32021">
    <property type="entry name" value="CASP-LIKE PROTEIN 5B3"/>
    <property type="match status" value="1"/>
</dbReference>
<keyword evidence="2" id="KW-0472">Membrane</keyword>
<dbReference type="PANTHER" id="PTHR32021:SF0">
    <property type="entry name" value="CASP-LIKE PROTEIN 5B2"/>
    <property type="match status" value="1"/>
</dbReference>
<evidence type="ECO:0000313" key="3">
    <source>
        <dbReference type="EMBL" id="THU48776.1"/>
    </source>
</evidence>
<feature type="transmembrane region" description="Helical" evidence="2">
    <location>
        <begin position="70"/>
        <end position="90"/>
    </location>
</feature>
<keyword evidence="2" id="KW-1133">Transmembrane helix</keyword>
<evidence type="ECO:0000313" key="4">
    <source>
        <dbReference type="Proteomes" id="UP000317650"/>
    </source>
</evidence>
<evidence type="ECO:0000256" key="2">
    <source>
        <dbReference type="SAM" id="Phobius"/>
    </source>
</evidence>
<dbReference type="AlphaFoldDB" id="A0A4V4H3L9"/>
<dbReference type="Proteomes" id="UP000317650">
    <property type="component" value="Chromosome 6"/>
</dbReference>
<comment type="subunit">
    <text evidence="1">Homodimer and heterodimers.</text>
</comment>
<proteinExistence type="predicted"/>